<dbReference type="EMBL" id="FNQF01000005">
    <property type="protein sequence ID" value="SEA37433.1"/>
    <property type="molecule type" value="Genomic_DNA"/>
</dbReference>
<accession>A0A1H4ANF9</accession>
<protein>
    <submittedName>
        <fullName evidence="4">Acetyltransferase (GNAT) family protein</fullName>
    </submittedName>
</protein>
<evidence type="ECO:0000259" key="3">
    <source>
        <dbReference type="PROSITE" id="PS51186"/>
    </source>
</evidence>
<name>A0A1H4ANF9_9FLAO</name>
<dbReference type="STRING" id="908615.SAMN05421540_10595"/>
<sequence>MSIKITSAKTSHAKDSAELLLEAMEDLIYFYIGVNDKQKAINFLEEQFKSETSLYSYKNSFVALINQKVVGILVGYDGKKHKKLQENLVLHLSENYSFKGQLNPETREGEFYIDALSVNHNYRGQKIGSQLISFAEQYAQKNQIKNIGLLVDEENPAAKRLYSRLGFNYTHMVNLDTHAYEHLQKSL</sequence>
<dbReference type="Gene3D" id="3.40.630.30">
    <property type="match status" value="1"/>
</dbReference>
<dbReference type="AlphaFoldDB" id="A0A1H4ANF9"/>
<feature type="domain" description="N-acetyltransferase" evidence="3">
    <location>
        <begin position="3"/>
        <end position="187"/>
    </location>
</feature>
<dbReference type="InterPro" id="IPR050680">
    <property type="entry name" value="YpeA/RimI_acetyltransf"/>
</dbReference>
<evidence type="ECO:0000256" key="2">
    <source>
        <dbReference type="ARBA" id="ARBA00023315"/>
    </source>
</evidence>
<dbReference type="SUPFAM" id="SSF55729">
    <property type="entry name" value="Acyl-CoA N-acyltransferases (Nat)"/>
    <property type="match status" value="1"/>
</dbReference>
<evidence type="ECO:0000256" key="1">
    <source>
        <dbReference type="ARBA" id="ARBA00022679"/>
    </source>
</evidence>
<dbReference type="Pfam" id="PF00583">
    <property type="entry name" value="Acetyltransf_1"/>
    <property type="match status" value="1"/>
</dbReference>
<dbReference type="InterPro" id="IPR000182">
    <property type="entry name" value="GNAT_dom"/>
</dbReference>
<keyword evidence="1 4" id="KW-0808">Transferase</keyword>
<dbReference type="Proteomes" id="UP000198820">
    <property type="component" value="Unassembled WGS sequence"/>
</dbReference>
<gene>
    <name evidence="4" type="ORF">SAMN05421540_10595</name>
</gene>
<dbReference type="RefSeq" id="WP_093243842.1">
    <property type="nucleotide sequence ID" value="NZ_FNQF01000005.1"/>
</dbReference>
<proteinExistence type="predicted"/>
<keyword evidence="2" id="KW-0012">Acyltransferase</keyword>
<keyword evidence="5" id="KW-1185">Reference proteome</keyword>
<dbReference type="PROSITE" id="PS51186">
    <property type="entry name" value="GNAT"/>
    <property type="match status" value="1"/>
</dbReference>
<dbReference type="InterPro" id="IPR016181">
    <property type="entry name" value="Acyl_CoA_acyltransferase"/>
</dbReference>
<organism evidence="4 5">
    <name type="scientific">Psychroflexus halocasei</name>
    <dbReference type="NCBI Taxonomy" id="908615"/>
    <lineage>
        <taxon>Bacteria</taxon>
        <taxon>Pseudomonadati</taxon>
        <taxon>Bacteroidota</taxon>
        <taxon>Flavobacteriia</taxon>
        <taxon>Flavobacteriales</taxon>
        <taxon>Flavobacteriaceae</taxon>
        <taxon>Psychroflexus</taxon>
    </lineage>
</organism>
<dbReference type="CDD" id="cd04301">
    <property type="entry name" value="NAT_SF"/>
    <property type="match status" value="1"/>
</dbReference>
<evidence type="ECO:0000313" key="4">
    <source>
        <dbReference type="EMBL" id="SEA37433.1"/>
    </source>
</evidence>
<dbReference type="PANTHER" id="PTHR43420">
    <property type="entry name" value="ACETYLTRANSFERASE"/>
    <property type="match status" value="1"/>
</dbReference>
<dbReference type="GO" id="GO:0016747">
    <property type="term" value="F:acyltransferase activity, transferring groups other than amino-acyl groups"/>
    <property type="evidence" value="ECO:0007669"/>
    <property type="project" value="InterPro"/>
</dbReference>
<reference evidence="4 5" key="1">
    <citation type="submission" date="2016-10" db="EMBL/GenBank/DDBJ databases">
        <authorList>
            <person name="de Groot N.N."/>
        </authorList>
    </citation>
    <scope>NUCLEOTIDE SEQUENCE [LARGE SCALE GENOMIC DNA]</scope>
    <source>
        <strain evidence="4 5">DSM 23581</strain>
    </source>
</reference>
<evidence type="ECO:0000313" key="5">
    <source>
        <dbReference type="Proteomes" id="UP000198820"/>
    </source>
</evidence>